<dbReference type="EMBL" id="JAVREM010000007">
    <property type="protein sequence ID" value="MDT0318564.1"/>
    <property type="molecule type" value="Genomic_DNA"/>
</dbReference>
<feature type="domain" description="Transposase IS4-like" evidence="2">
    <location>
        <begin position="248"/>
        <end position="347"/>
    </location>
</feature>
<feature type="region of interest" description="Disordered" evidence="1">
    <location>
        <begin position="423"/>
        <end position="443"/>
    </location>
</feature>
<evidence type="ECO:0000259" key="2">
    <source>
        <dbReference type="Pfam" id="PF01609"/>
    </source>
</evidence>
<dbReference type="RefSeq" id="WP_311597322.1">
    <property type="nucleotide sequence ID" value="NZ_JAVREM010000007.1"/>
</dbReference>
<accession>A0ABU2LLU8</accession>
<proteinExistence type="predicted"/>
<evidence type="ECO:0000313" key="3">
    <source>
        <dbReference type="EMBL" id="MDT0318564.1"/>
    </source>
</evidence>
<feature type="compositionally biased region" description="Basic and acidic residues" evidence="1">
    <location>
        <begin position="196"/>
        <end position="212"/>
    </location>
</feature>
<feature type="region of interest" description="Disordered" evidence="1">
    <location>
        <begin position="193"/>
        <end position="249"/>
    </location>
</feature>
<comment type="caution">
    <text evidence="3">The sequence shown here is derived from an EMBL/GenBank/DDBJ whole genome shotgun (WGS) entry which is preliminary data.</text>
</comment>
<dbReference type="Pfam" id="PF01609">
    <property type="entry name" value="DDE_Tnp_1"/>
    <property type="match status" value="1"/>
</dbReference>
<feature type="compositionally biased region" description="Low complexity" evidence="1">
    <location>
        <begin position="570"/>
        <end position="581"/>
    </location>
</feature>
<dbReference type="Proteomes" id="UP001183420">
    <property type="component" value="Unassembled WGS sequence"/>
</dbReference>
<evidence type="ECO:0000313" key="4">
    <source>
        <dbReference type="Proteomes" id="UP001183420"/>
    </source>
</evidence>
<sequence length="581" mass="63627">MNQDAGGEPLLPLHRTGVRPFTLAQAYRRAKLLVERSGLLPAVEAHLHAATGAPREFTARALLVGLATHGLRQGEMHLTKVLHTLGELPPSARRELGLPHDVDTYRMLWHAFTRLVAALQAGALAIPHNHPEADTATGEVLPCPDDCPHQPITLSTFTGRLLRASLPESLQLTGAVAIDSTDYETWARRRSWARTPDVDPDHLPADAEERREAKKAKPPPNQLGWPRTGHDGRAQHTLDPDAREGYRSGSNGARGGVFCGYDLHLTVNARALGGPEVPFAFTGMHLPPAGSHKGDAGIALIDQVRAHQPDLAEVIADRGYSYCTPERWAYPVRARGIEPVIDLHTNQRGTHPGPIPGTIILDGALFTDALPTTWRDLPGFPIGMPTDKKQALRARYDARAAYAFTPHSRPDRDGYQRLKGPARAGKLRCPNHPPSMRLPHTRPTTTCAPGTDCACGKTLTLPPNTMPWTRQRALWGTTAWAADYGRRAAIESGNAEAKTHRLHLDRGFTRVMGTTKNRVLIAFALAGLNHVLLRDWHAKRRRPDPWATHLDEPQPAPATAKRTRARRRTATLTTLAGTPPS</sequence>
<evidence type="ECO:0000256" key="1">
    <source>
        <dbReference type="SAM" id="MobiDB-lite"/>
    </source>
</evidence>
<gene>
    <name evidence="3" type="ORF">RNC47_09475</name>
</gene>
<name>A0ABU2LLU8_9ACTN</name>
<feature type="region of interest" description="Disordered" evidence="1">
    <location>
        <begin position="544"/>
        <end position="581"/>
    </location>
</feature>
<keyword evidence="4" id="KW-1185">Reference proteome</keyword>
<organism evidence="3 4">
    <name type="scientific">Streptomyces millisiae</name>
    <dbReference type="NCBI Taxonomy" id="3075542"/>
    <lineage>
        <taxon>Bacteria</taxon>
        <taxon>Bacillati</taxon>
        <taxon>Actinomycetota</taxon>
        <taxon>Actinomycetes</taxon>
        <taxon>Kitasatosporales</taxon>
        <taxon>Streptomycetaceae</taxon>
        <taxon>Streptomyces</taxon>
    </lineage>
</organism>
<feature type="compositionally biased region" description="Basic and acidic residues" evidence="1">
    <location>
        <begin position="228"/>
        <end position="246"/>
    </location>
</feature>
<dbReference type="InterPro" id="IPR002559">
    <property type="entry name" value="Transposase_11"/>
</dbReference>
<protein>
    <submittedName>
        <fullName evidence="3">Transposase</fullName>
    </submittedName>
</protein>
<reference evidence="4" key="1">
    <citation type="submission" date="2023-07" db="EMBL/GenBank/DDBJ databases">
        <title>30 novel species of actinomycetes from the DSMZ collection.</title>
        <authorList>
            <person name="Nouioui I."/>
        </authorList>
    </citation>
    <scope>NUCLEOTIDE SEQUENCE [LARGE SCALE GENOMIC DNA]</scope>
    <source>
        <strain evidence="4">DSM 44918</strain>
    </source>
</reference>